<dbReference type="RefSeq" id="WP_338754757.1">
    <property type="nucleotide sequence ID" value="NZ_CP147404.1"/>
</dbReference>
<keyword evidence="2" id="KW-1133">Transmembrane helix</keyword>
<keyword evidence="4" id="KW-0378">Hydrolase</keyword>
<feature type="compositionally biased region" description="Basic and acidic residues" evidence="1">
    <location>
        <begin position="71"/>
        <end position="80"/>
    </location>
</feature>
<evidence type="ECO:0000313" key="5">
    <source>
        <dbReference type="Proteomes" id="UP001387364"/>
    </source>
</evidence>
<proteinExistence type="predicted"/>
<dbReference type="Pfam" id="PF01522">
    <property type="entry name" value="Polysacc_deac_1"/>
    <property type="match status" value="1"/>
</dbReference>
<dbReference type="PROSITE" id="PS51677">
    <property type="entry name" value="NODB"/>
    <property type="match status" value="1"/>
</dbReference>
<gene>
    <name evidence="4" type="ORF">WDJ61_09545</name>
</gene>
<feature type="transmembrane region" description="Helical" evidence="2">
    <location>
        <begin position="12"/>
        <end position="32"/>
    </location>
</feature>
<feature type="domain" description="NodB homology" evidence="3">
    <location>
        <begin position="95"/>
        <end position="279"/>
    </location>
</feature>
<protein>
    <submittedName>
        <fullName evidence="4">Polysaccharide deacetylase family protein</fullName>
        <ecNumber evidence="4">3.-.-.-</ecNumber>
    </submittedName>
</protein>
<dbReference type="InterPro" id="IPR011330">
    <property type="entry name" value="Glyco_hydro/deAcase_b/a-brl"/>
</dbReference>
<organism evidence="4 5">
    <name type="scientific">Bacillus kandeliae</name>
    <dbReference type="NCBI Taxonomy" id="3129297"/>
    <lineage>
        <taxon>Bacteria</taxon>
        <taxon>Bacillati</taxon>
        <taxon>Bacillota</taxon>
        <taxon>Bacilli</taxon>
        <taxon>Bacillales</taxon>
        <taxon>Bacillaceae</taxon>
        <taxon>Bacillus</taxon>
    </lineage>
</organism>
<dbReference type="SUPFAM" id="SSF88713">
    <property type="entry name" value="Glycoside hydrolase/deacetylase"/>
    <property type="match status" value="1"/>
</dbReference>
<feature type="region of interest" description="Disordered" evidence="1">
    <location>
        <begin position="49"/>
        <end position="83"/>
    </location>
</feature>
<dbReference type="EC" id="3.-.-.-" evidence="4"/>
<feature type="compositionally biased region" description="Basic and acidic residues" evidence="1">
    <location>
        <begin position="49"/>
        <end position="64"/>
    </location>
</feature>
<dbReference type="Gene3D" id="3.20.20.370">
    <property type="entry name" value="Glycoside hydrolase/deacetylase"/>
    <property type="match status" value="1"/>
</dbReference>
<dbReference type="CDD" id="cd10944">
    <property type="entry name" value="CE4_SmPgdA_like"/>
    <property type="match status" value="1"/>
</dbReference>
<keyword evidence="5" id="KW-1185">Reference proteome</keyword>
<dbReference type="Proteomes" id="UP001387364">
    <property type="component" value="Chromosome"/>
</dbReference>
<evidence type="ECO:0000259" key="3">
    <source>
        <dbReference type="PROSITE" id="PS51677"/>
    </source>
</evidence>
<keyword evidence="2" id="KW-0472">Membrane</keyword>
<dbReference type="PANTHER" id="PTHR10587:SF125">
    <property type="entry name" value="POLYSACCHARIDE DEACETYLASE YHEN-RELATED"/>
    <property type="match status" value="1"/>
</dbReference>
<evidence type="ECO:0000256" key="2">
    <source>
        <dbReference type="SAM" id="Phobius"/>
    </source>
</evidence>
<dbReference type="InterPro" id="IPR050248">
    <property type="entry name" value="Polysacc_deacetylase_ArnD"/>
</dbReference>
<keyword evidence="2" id="KW-0812">Transmembrane</keyword>
<dbReference type="GO" id="GO:0016787">
    <property type="term" value="F:hydrolase activity"/>
    <property type="evidence" value="ECO:0007669"/>
    <property type="project" value="UniProtKB-KW"/>
</dbReference>
<dbReference type="PANTHER" id="PTHR10587">
    <property type="entry name" value="GLYCOSYL TRANSFERASE-RELATED"/>
    <property type="match status" value="1"/>
</dbReference>
<evidence type="ECO:0000256" key="1">
    <source>
        <dbReference type="SAM" id="MobiDB-lite"/>
    </source>
</evidence>
<accession>A0ABZ2NB89</accession>
<name>A0ABZ2NB89_9BACI</name>
<sequence length="292" mass="33659">MREKRKNGNIRLLTIISLLLFVSFSLVTYQLVQKKQSVALAQQKEVEKQEQIQKEKAAKEKAKQEAAAAQKKKEEEERKQFPQIAPLPDIPAEEKTVYLTFDDGPFEVSTKILDILDQYNAKATFFMLEPNIRKHPEAVKEMVKRGHAIGMHGVTHDVKQVYHSAQSVVDEMTAGQQALKEITGHETHLIRTPYGSFPHMKPEYKQKTNEAGFKMWDWTVDSLDWKFRSPSYVNHVINHLSPERAQNDGEIILMHEKPTTAQSLANLLKYLQDNGYTMRALNENMTPYQLRP</sequence>
<reference evidence="4 5" key="1">
    <citation type="submission" date="2024-02" db="EMBL/GenBank/DDBJ databases">
        <title>Seven novel Bacillus-like species.</title>
        <authorList>
            <person name="Liu G."/>
        </authorList>
    </citation>
    <scope>NUCLEOTIDE SEQUENCE [LARGE SCALE GENOMIC DNA]</scope>
    <source>
        <strain evidence="4 5">FJAT-52991</strain>
    </source>
</reference>
<evidence type="ECO:0000313" key="4">
    <source>
        <dbReference type="EMBL" id="WXB94877.1"/>
    </source>
</evidence>
<dbReference type="EMBL" id="CP147404">
    <property type="protein sequence ID" value="WXB94877.1"/>
    <property type="molecule type" value="Genomic_DNA"/>
</dbReference>
<dbReference type="InterPro" id="IPR002509">
    <property type="entry name" value="NODB_dom"/>
</dbReference>